<dbReference type="EMBL" id="PYAS01000008">
    <property type="protein sequence ID" value="PSL27431.1"/>
    <property type="molecule type" value="Genomic_DNA"/>
</dbReference>
<evidence type="ECO:0000313" key="3">
    <source>
        <dbReference type="Proteomes" id="UP000241964"/>
    </source>
</evidence>
<protein>
    <submittedName>
        <fullName evidence="2">Uncharacterized protein DUF4123</fullName>
    </submittedName>
</protein>
<name>A0A2P8G0D6_9BACT</name>
<comment type="caution">
    <text evidence="2">The sequence shown here is derived from an EMBL/GenBank/DDBJ whole genome shotgun (WGS) entry which is preliminary data.</text>
</comment>
<dbReference type="AlphaFoldDB" id="A0A2P8G0D6"/>
<dbReference type="Proteomes" id="UP000241964">
    <property type="component" value="Unassembled WGS sequence"/>
</dbReference>
<accession>A0A2P8G0D6</accession>
<evidence type="ECO:0000259" key="1">
    <source>
        <dbReference type="Pfam" id="PF13503"/>
    </source>
</evidence>
<sequence length="166" mass="19681">MAKFHLLDAARMGFSMDSAKLRNSRCDSLYRGRSEEEYAAIAPYLFQYDLEDDFDLWLRENAGQSWGIGLVANEPMEVVHKHFRKFLLVQAEDGQELYFRFYDPRVLRVFLPTCDPEQLKEFFGPVLEFHIEDPINQHMLVCRQNDGFLKVEKYPWNFSELNNLMN</sequence>
<organism evidence="2 3">
    <name type="scientific">Dyadobacter jiangsuensis</name>
    <dbReference type="NCBI Taxonomy" id="1591085"/>
    <lineage>
        <taxon>Bacteria</taxon>
        <taxon>Pseudomonadati</taxon>
        <taxon>Bacteroidota</taxon>
        <taxon>Cytophagia</taxon>
        <taxon>Cytophagales</taxon>
        <taxon>Spirosomataceae</taxon>
        <taxon>Dyadobacter</taxon>
    </lineage>
</organism>
<evidence type="ECO:0000313" key="2">
    <source>
        <dbReference type="EMBL" id="PSL27431.1"/>
    </source>
</evidence>
<feature type="domain" description="DUF4123" evidence="1">
    <location>
        <begin position="21"/>
        <end position="120"/>
    </location>
</feature>
<dbReference type="RefSeq" id="WP_106596823.1">
    <property type="nucleotide sequence ID" value="NZ_PYAS01000008.1"/>
</dbReference>
<keyword evidence="3" id="KW-1185">Reference proteome</keyword>
<dbReference type="Pfam" id="PF13503">
    <property type="entry name" value="DUF4123"/>
    <property type="match status" value="1"/>
</dbReference>
<proteinExistence type="predicted"/>
<dbReference type="OrthoDB" id="955748at2"/>
<dbReference type="InterPro" id="IPR025391">
    <property type="entry name" value="DUF4123"/>
</dbReference>
<reference evidence="2 3" key="1">
    <citation type="submission" date="2018-03" db="EMBL/GenBank/DDBJ databases">
        <title>Genomic Encyclopedia of Archaeal and Bacterial Type Strains, Phase II (KMG-II): from individual species to whole genera.</title>
        <authorList>
            <person name="Goeker M."/>
        </authorList>
    </citation>
    <scope>NUCLEOTIDE SEQUENCE [LARGE SCALE GENOMIC DNA]</scope>
    <source>
        <strain evidence="2 3">DSM 29057</strain>
    </source>
</reference>
<gene>
    <name evidence="2" type="ORF">CLV60_108289</name>
</gene>